<keyword evidence="1" id="KW-1133">Transmembrane helix</keyword>
<evidence type="ECO:0000256" key="1">
    <source>
        <dbReference type="SAM" id="Phobius"/>
    </source>
</evidence>
<dbReference type="EMBL" id="JBHTLQ010000050">
    <property type="protein sequence ID" value="MFD1192282.1"/>
    <property type="molecule type" value="Genomic_DNA"/>
</dbReference>
<keyword evidence="1" id="KW-0472">Membrane</keyword>
<reference evidence="3" key="1">
    <citation type="journal article" date="2019" name="Int. J. Syst. Evol. Microbiol.">
        <title>The Global Catalogue of Microorganisms (GCM) 10K type strain sequencing project: providing services to taxonomists for standard genome sequencing and annotation.</title>
        <authorList>
            <consortium name="The Broad Institute Genomics Platform"/>
            <consortium name="The Broad Institute Genome Sequencing Center for Infectious Disease"/>
            <person name="Wu L."/>
            <person name="Ma J."/>
        </authorList>
    </citation>
    <scope>NUCLEOTIDE SEQUENCE [LARGE SCALE GENOMIC DNA]</scope>
    <source>
        <strain evidence="3">CCUG 55074</strain>
    </source>
</reference>
<organism evidence="2 3">
    <name type="scientific">Phenylobacterium conjunctum</name>
    <dbReference type="NCBI Taxonomy" id="1298959"/>
    <lineage>
        <taxon>Bacteria</taxon>
        <taxon>Pseudomonadati</taxon>
        <taxon>Pseudomonadota</taxon>
        <taxon>Alphaproteobacteria</taxon>
        <taxon>Caulobacterales</taxon>
        <taxon>Caulobacteraceae</taxon>
        <taxon>Phenylobacterium</taxon>
    </lineage>
</organism>
<accession>A0ABW3T8F4</accession>
<proteinExistence type="predicted"/>
<evidence type="ECO:0000313" key="3">
    <source>
        <dbReference type="Proteomes" id="UP001597216"/>
    </source>
</evidence>
<feature type="transmembrane region" description="Helical" evidence="1">
    <location>
        <begin position="12"/>
        <end position="30"/>
    </location>
</feature>
<evidence type="ECO:0000313" key="2">
    <source>
        <dbReference type="EMBL" id="MFD1192282.1"/>
    </source>
</evidence>
<sequence>MNLSTIASWEGVAAVVSAVIGLLTVGGAVVRWREQALRREDVQAWADQAITALQSLVLLAALPPGRIPPDEARRRLTEVIFATSILVEQGRMFFRNRPWGGYGRGKPRAYQGRRPAILDDLVAAHQAALRLEGADLRTRAQLSLVAEDALKDFVTRMQHEVGRSRSASPTAGKAGGSIDVARLISQIDPARVAERIAEMGG</sequence>
<comment type="caution">
    <text evidence="2">The sequence shown here is derived from an EMBL/GenBank/DDBJ whole genome shotgun (WGS) entry which is preliminary data.</text>
</comment>
<dbReference type="Proteomes" id="UP001597216">
    <property type="component" value="Unassembled WGS sequence"/>
</dbReference>
<keyword evidence="1" id="KW-0812">Transmembrane</keyword>
<dbReference type="RefSeq" id="WP_377354434.1">
    <property type="nucleotide sequence ID" value="NZ_JBHTLQ010000050.1"/>
</dbReference>
<gene>
    <name evidence="2" type="ORF">ACFQ27_16970</name>
</gene>
<name>A0ABW3T8F4_9CAUL</name>
<keyword evidence="3" id="KW-1185">Reference proteome</keyword>
<protein>
    <submittedName>
        <fullName evidence="2">Uncharacterized protein</fullName>
    </submittedName>
</protein>